<dbReference type="InterPro" id="IPR001757">
    <property type="entry name" value="P_typ_ATPase"/>
</dbReference>
<dbReference type="GO" id="GO:0016887">
    <property type="term" value="F:ATP hydrolysis activity"/>
    <property type="evidence" value="ECO:0007669"/>
    <property type="project" value="InterPro"/>
</dbReference>
<dbReference type="PANTHER" id="PTHR42861">
    <property type="entry name" value="CALCIUM-TRANSPORTING ATPASE"/>
    <property type="match status" value="1"/>
</dbReference>
<comment type="subcellular location">
    <subcellularLocation>
        <location evidence="1">Cell membrane</location>
        <topology evidence="1">Multi-pass membrane protein</topology>
    </subcellularLocation>
</comment>
<sequence>MLAPAEGLTGAEAEARRRRGEANTAVQGGSRSYAEILRTNVFSFFNLILFVIGAALLSLGRYSDALISVGLGLINAVISASQEIRAKRKLDRLQLLDRSGVLVVRDGREVEIAPDRVVRGDVVRVRPGDQIVVDGPLLDGGRLEADESLLTGESDPVVKHPGDELRSGSLCVAGDGHQQARDVGVHSYAGRLTAEARRATTDRTPLQRSIEFIVRLVMALTVLMSGCILAQAFLEGFSVLRVVQITAVLSGLVPYGLFFLIALAYTAGAVRIARSGALVQQVNAVESISNVDVVCTDKTGTLTTGQLTLEEIVPLGGHEYAESAEALGGLAHNAVTPNLTALAIAGSLGGPVWEVRDEVPFSSSLRWSGMVTESGTWVLGAPDALAGRLRQQVPAAEVADRAGRGMRVLLLARAEDPDAGLRDAAGRPEPPMLTPVALAVLADELREDVAATMARFRADGVEVKVLSGDDPRTVAAIAARAGVAASDPVPGADLDDLDDPALDRLVARTAVFGRVAPEHKERIVRSLRRQGRYVAMIGDGVNDARALKQAHVGVAMRSGSAVTRDVADIVLVDDDFAALPPAQHEGRRIINGIGISLYVFLARVASQGLVILAVTMLQLGFPYSPTQVGLTLFTVGIPTVFLTFWATPDRPDPHMPRNLVRFVVPASVVTATFGTAIYTALYTLISHGFGSGRTPGRIIHEFEKNTGLRYGVDADFTTASATILAQTGLSTFFCFASFLLILFLAPRSRVFAAWTAPTGDRRPALLVLGLSVLFSAVLCVPGLWSYFGLMGPSKPVFLVVLPALILWYLTLTVVFRFGLFDRLLGLDQPKIS</sequence>
<gene>
    <name evidence="8" type="ORF">CLV67_10980</name>
</gene>
<feature type="transmembrane region" description="Helical" evidence="6">
    <location>
        <begin position="597"/>
        <end position="621"/>
    </location>
</feature>
<feature type="transmembrane region" description="Helical" evidence="6">
    <location>
        <begin position="659"/>
        <end position="685"/>
    </location>
</feature>
<dbReference type="SFLD" id="SFLDS00003">
    <property type="entry name" value="Haloacid_Dehalogenase"/>
    <property type="match status" value="1"/>
</dbReference>
<feature type="transmembrane region" description="Helical" evidence="6">
    <location>
        <begin position="627"/>
        <end position="647"/>
    </location>
</feature>
<keyword evidence="9" id="KW-1185">Reference proteome</keyword>
<proteinExistence type="predicted"/>
<comment type="caution">
    <text evidence="8">The sequence shown here is derived from an EMBL/GenBank/DDBJ whole genome shotgun (WGS) entry which is preliminary data.</text>
</comment>
<dbReference type="SUPFAM" id="SSF81653">
    <property type="entry name" value="Calcium ATPase, transduction domain A"/>
    <property type="match status" value="1"/>
</dbReference>
<keyword evidence="5 6" id="KW-0472">Membrane</keyword>
<dbReference type="SUPFAM" id="SSF81665">
    <property type="entry name" value="Calcium ATPase, transmembrane domain M"/>
    <property type="match status" value="1"/>
</dbReference>
<dbReference type="InterPro" id="IPR023299">
    <property type="entry name" value="ATPase_P-typ_cyto_dom_N"/>
</dbReference>
<dbReference type="EMBL" id="PVMZ01000009">
    <property type="protein sequence ID" value="PRX19815.1"/>
    <property type="molecule type" value="Genomic_DNA"/>
</dbReference>
<dbReference type="PRINTS" id="PR00119">
    <property type="entry name" value="CATATPASE"/>
</dbReference>
<organism evidence="8 9">
    <name type="scientific">Actinoplanes italicus</name>
    <dbReference type="NCBI Taxonomy" id="113567"/>
    <lineage>
        <taxon>Bacteria</taxon>
        <taxon>Bacillati</taxon>
        <taxon>Actinomycetota</taxon>
        <taxon>Actinomycetes</taxon>
        <taxon>Micromonosporales</taxon>
        <taxon>Micromonosporaceae</taxon>
        <taxon>Actinoplanes</taxon>
    </lineage>
</organism>
<keyword evidence="4 6" id="KW-1133">Transmembrane helix</keyword>
<dbReference type="Pfam" id="PF00702">
    <property type="entry name" value="Hydrolase"/>
    <property type="match status" value="1"/>
</dbReference>
<dbReference type="Gene3D" id="2.70.150.10">
    <property type="entry name" value="Calcium-transporting ATPase, cytoplasmic transduction domain A"/>
    <property type="match status" value="1"/>
</dbReference>
<dbReference type="SFLD" id="SFLDF00027">
    <property type="entry name" value="p-type_atpase"/>
    <property type="match status" value="1"/>
</dbReference>
<feature type="transmembrane region" description="Helical" evidence="6">
    <location>
        <begin position="245"/>
        <end position="265"/>
    </location>
</feature>
<feature type="transmembrane region" description="Helical" evidence="6">
    <location>
        <begin position="796"/>
        <end position="819"/>
    </location>
</feature>
<dbReference type="InterPro" id="IPR008250">
    <property type="entry name" value="ATPase_P-typ_transduc_dom_A_sf"/>
</dbReference>
<dbReference type="PROSITE" id="PS01229">
    <property type="entry name" value="COF_2"/>
    <property type="match status" value="1"/>
</dbReference>
<evidence type="ECO:0000259" key="7">
    <source>
        <dbReference type="Pfam" id="PF00122"/>
    </source>
</evidence>
<reference evidence="8 9" key="1">
    <citation type="submission" date="2018-03" db="EMBL/GenBank/DDBJ databases">
        <title>Genomic Encyclopedia of Archaeal and Bacterial Type Strains, Phase II (KMG-II): from individual species to whole genera.</title>
        <authorList>
            <person name="Goeker M."/>
        </authorList>
    </citation>
    <scope>NUCLEOTIDE SEQUENCE [LARGE SCALE GENOMIC DNA]</scope>
    <source>
        <strain evidence="8 9">DSM 43146</strain>
    </source>
</reference>
<evidence type="ECO:0000256" key="2">
    <source>
        <dbReference type="ARBA" id="ARBA00022692"/>
    </source>
</evidence>
<keyword evidence="3" id="KW-1278">Translocase</keyword>
<dbReference type="InterPro" id="IPR023214">
    <property type="entry name" value="HAD_sf"/>
</dbReference>
<dbReference type="Proteomes" id="UP000239415">
    <property type="component" value="Unassembled WGS sequence"/>
</dbReference>
<dbReference type="AlphaFoldDB" id="A0A2T0K9L0"/>
<feature type="transmembrane region" description="Helical" evidence="6">
    <location>
        <begin position="65"/>
        <end position="84"/>
    </location>
</feature>
<dbReference type="InterPro" id="IPR044492">
    <property type="entry name" value="P_typ_ATPase_HD_dom"/>
</dbReference>
<dbReference type="NCBIfam" id="TIGR01494">
    <property type="entry name" value="ATPase_P-type"/>
    <property type="match status" value="2"/>
</dbReference>
<dbReference type="InterPro" id="IPR059000">
    <property type="entry name" value="ATPase_P-type_domA"/>
</dbReference>
<feature type="transmembrane region" description="Helical" evidence="6">
    <location>
        <begin position="723"/>
        <end position="745"/>
    </location>
</feature>
<feature type="transmembrane region" description="Helical" evidence="6">
    <location>
        <begin position="765"/>
        <end position="784"/>
    </location>
</feature>
<dbReference type="GO" id="GO:0005524">
    <property type="term" value="F:ATP binding"/>
    <property type="evidence" value="ECO:0007669"/>
    <property type="project" value="InterPro"/>
</dbReference>
<evidence type="ECO:0000256" key="1">
    <source>
        <dbReference type="ARBA" id="ARBA00004651"/>
    </source>
</evidence>
<evidence type="ECO:0000256" key="5">
    <source>
        <dbReference type="ARBA" id="ARBA00023136"/>
    </source>
</evidence>
<protein>
    <submittedName>
        <fullName evidence="8">Cation-transporting ATPase E</fullName>
    </submittedName>
</protein>
<dbReference type="SFLD" id="SFLDG00002">
    <property type="entry name" value="C1.7:_P-type_atpase_like"/>
    <property type="match status" value="1"/>
</dbReference>
<feature type="transmembrane region" description="Helical" evidence="6">
    <location>
        <begin position="212"/>
        <end position="233"/>
    </location>
</feature>
<accession>A0A2T0K9L0</accession>
<name>A0A2T0K9L0_9ACTN</name>
<dbReference type="Gene3D" id="3.40.50.1000">
    <property type="entry name" value="HAD superfamily/HAD-like"/>
    <property type="match status" value="1"/>
</dbReference>
<dbReference type="Gene3D" id="1.20.1110.10">
    <property type="entry name" value="Calcium-transporting ATPase, transmembrane domain"/>
    <property type="match status" value="1"/>
</dbReference>
<feature type="domain" description="P-type ATPase A" evidence="7">
    <location>
        <begin position="100"/>
        <end position="195"/>
    </location>
</feature>
<dbReference type="GO" id="GO:0005886">
    <property type="term" value="C:plasma membrane"/>
    <property type="evidence" value="ECO:0007669"/>
    <property type="project" value="UniProtKB-SubCell"/>
</dbReference>
<evidence type="ECO:0000313" key="9">
    <source>
        <dbReference type="Proteomes" id="UP000239415"/>
    </source>
</evidence>
<evidence type="ECO:0000256" key="4">
    <source>
        <dbReference type="ARBA" id="ARBA00022989"/>
    </source>
</evidence>
<dbReference type="InterPro" id="IPR023298">
    <property type="entry name" value="ATPase_P-typ_TM_dom_sf"/>
</dbReference>
<dbReference type="Pfam" id="PF00122">
    <property type="entry name" value="E1-E2_ATPase"/>
    <property type="match status" value="1"/>
</dbReference>
<evidence type="ECO:0000313" key="8">
    <source>
        <dbReference type="EMBL" id="PRX19815.1"/>
    </source>
</evidence>
<evidence type="ECO:0000256" key="3">
    <source>
        <dbReference type="ARBA" id="ARBA00022967"/>
    </source>
</evidence>
<dbReference type="SUPFAM" id="SSF56784">
    <property type="entry name" value="HAD-like"/>
    <property type="match status" value="1"/>
</dbReference>
<keyword evidence="2 6" id="KW-0812">Transmembrane</keyword>
<feature type="transmembrane region" description="Helical" evidence="6">
    <location>
        <begin position="41"/>
        <end position="59"/>
    </location>
</feature>
<dbReference type="InterPro" id="IPR018303">
    <property type="entry name" value="ATPase_P-typ_P_site"/>
</dbReference>
<dbReference type="InterPro" id="IPR036412">
    <property type="entry name" value="HAD-like_sf"/>
</dbReference>
<dbReference type="Gene3D" id="3.40.1110.10">
    <property type="entry name" value="Calcium-transporting ATPase, cytoplasmic domain N"/>
    <property type="match status" value="1"/>
</dbReference>
<dbReference type="PRINTS" id="PR00120">
    <property type="entry name" value="HATPASE"/>
</dbReference>
<dbReference type="PROSITE" id="PS00154">
    <property type="entry name" value="ATPASE_E1_E2"/>
    <property type="match status" value="1"/>
</dbReference>
<evidence type="ECO:0000256" key="6">
    <source>
        <dbReference type="SAM" id="Phobius"/>
    </source>
</evidence>